<dbReference type="InterPro" id="IPR021710">
    <property type="entry name" value="DUF3293"/>
</dbReference>
<evidence type="ECO:0000313" key="1">
    <source>
        <dbReference type="EMBL" id="OQR83893.1"/>
    </source>
</evidence>
<protein>
    <recommendedName>
        <fullName evidence="3">DUF3293 domain-containing protein</fullName>
    </recommendedName>
</protein>
<proteinExistence type="predicted"/>
<sequence>MESSLHDAWAASYDAWVDVPGQSGVIYNRPGALEEGSEPYPASVLASHLFAVMAWNPMGLLASAEENDRAHEKLTAAVNAWVPPPGGWVAPFFGFSVEWREPGFVLACPRDDAAGVAATRAFVHAQATAFSQGAIYEYTPIDGSNCALLRKTTHVLMSADVDATVFLVQTPRPDTPLAAPDARHALN</sequence>
<keyword evidence="2" id="KW-1185">Reference proteome</keyword>
<accession>A0A1V9YDR7</accession>
<dbReference type="OrthoDB" id="60740at2759"/>
<name>A0A1V9YDR7_ACHHY</name>
<dbReference type="Pfam" id="PF11697">
    <property type="entry name" value="DUF3293"/>
    <property type="match status" value="1"/>
</dbReference>
<dbReference type="Proteomes" id="UP000243579">
    <property type="component" value="Unassembled WGS sequence"/>
</dbReference>
<organism evidence="1 2">
    <name type="scientific">Achlya hypogyna</name>
    <name type="common">Oomycete</name>
    <name type="synonym">Protoachlya hypogyna</name>
    <dbReference type="NCBI Taxonomy" id="1202772"/>
    <lineage>
        <taxon>Eukaryota</taxon>
        <taxon>Sar</taxon>
        <taxon>Stramenopiles</taxon>
        <taxon>Oomycota</taxon>
        <taxon>Saprolegniomycetes</taxon>
        <taxon>Saprolegniales</taxon>
        <taxon>Achlyaceae</taxon>
        <taxon>Achlya</taxon>
    </lineage>
</organism>
<dbReference type="AlphaFoldDB" id="A0A1V9YDR7"/>
<comment type="caution">
    <text evidence="1">The sequence shown here is derived from an EMBL/GenBank/DDBJ whole genome shotgun (WGS) entry which is preliminary data.</text>
</comment>
<evidence type="ECO:0000313" key="2">
    <source>
        <dbReference type="Proteomes" id="UP000243579"/>
    </source>
</evidence>
<dbReference type="EMBL" id="JNBR01002050">
    <property type="protein sequence ID" value="OQR83893.1"/>
    <property type="molecule type" value="Genomic_DNA"/>
</dbReference>
<evidence type="ECO:0008006" key="3">
    <source>
        <dbReference type="Google" id="ProtNLM"/>
    </source>
</evidence>
<reference evidence="1 2" key="1">
    <citation type="journal article" date="2014" name="Genome Biol. Evol.">
        <title>The secreted proteins of Achlya hypogyna and Thraustotheca clavata identify the ancestral oomycete secretome and reveal gene acquisitions by horizontal gene transfer.</title>
        <authorList>
            <person name="Misner I."/>
            <person name="Blouin N."/>
            <person name="Leonard G."/>
            <person name="Richards T.A."/>
            <person name="Lane C.E."/>
        </authorList>
    </citation>
    <scope>NUCLEOTIDE SEQUENCE [LARGE SCALE GENOMIC DNA]</scope>
    <source>
        <strain evidence="1 2">ATCC 48635</strain>
    </source>
</reference>
<gene>
    <name evidence="1" type="ORF">ACHHYP_14137</name>
</gene>